<dbReference type="OrthoDB" id="4355630at2759"/>
<reference evidence="3" key="2">
    <citation type="journal article" date="2023" name="IMA Fungus">
        <title>Comparative genomic study of the Penicillium genus elucidates a diverse pangenome and 15 lateral gene transfer events.</title>
        <authorList>
            <person name="Petersen C."/>
            <person name="Sorensen T."/>
            <person name="Nielsen M.R."/>
            <person name="Sondergaard T.E."/>
            <person name="Sorensen J.L."/>
            <person name="Fitzpatrick D.A."/>
            <person name="Frisvad J.C."/>
            <person name="Nielsen K.L."/>
        </authorList>
    </citation>
    <scope>NUCLEOTIDE SEQUENCE</scope>
    <source>
        <strain evidence="3">IBT 29677</strain>
    </source>
</reference>
<keyword evidence="4" id="KW-1185">Reference proteome</keyword>
<evidence type="ECO:0000256" key="2">
    <source>
        <dbReference type="SAM" id="Phobius"/>
    </source>
</evidence>
<evidence type="ECO:0000313" key="3">
    <source>
        <dbReference type="EMBL" id="KAJ5414072.1"/>
    </source>
</evidence>
<reference evidence="3" key="1">
    <citation type="submission" date="2022-12" db="EMBL/GenBank/DDBJ databases">
        <authorList>
            <person name="Petersen C."/>
        </authorList>
    </citation>
    <scope>NUCLEOTIDE SEQUENCE</scope>
    <source>
        <strain evidence="3">IBT 29677</strain>
    </source>
</reference>
<name>A0A9W9WB99_9EURO</name>
<accession>A0A9W9WB99</accession>
<evidence type="ECO:0000313" key="4">
    <source>
        <dbReference type="Proteomes" id="UP001147747"/>
    </source>
</evidence>
<keyword evidence="2" id="KW-0472">Membrane</keyword>
<gene>
    <name evidence="3" type="ORF">N7509_000699</name>
</gene>
<dbReference type="Proteomes" id="UP001147747">
    <property type="component" value="Unassembled WGS sequence"/>
</dbReference>
<feature type="region of interest" description="Disordered" evidence="1">
    <location>
        <begin position="1"/>
        <end position="39"/>
    </location>
</feature>
<keyword evidence="2" id="KW-0812">Transmembrane</keyword>
<organism evidence="3 4">
    <name type="scientific">Penicillium cosmopolitanum</name>
    <dbReference type="NCBI Taxonomy" id="1131564"/>
    <lineage>
        <taxon>Eukaryota</taxon>
        <taxon>Fungi</taxon>
        <taxon>Dikarya</taxon>
        <taxon>Ascomycota</taxon>
        <taxon>Pezizomycotina</taxon>
        <taxon>Eurotiomycetes</taxon>
        <taxon>Eurotiomycetidae</taxon>
        <taxon>Eurotiales</taxon>
        <taxon>Aspergillaceae</taxon>
        <taxon>Penicillium</taxon>
    </lineage>
</organism>
<keyword evidence="2" id="KW-1133">Transmembrane helix</keyword>
<evidence type="ECO:0000256" key="1">
    <source>
        <dbReference type="SAM" id="MobiDB-lite"/>
    </source>
</evidence>
<sequence>METPQMPAATTYTPGSPSNEPTPAFPTTTTPTNNTAKPRLPIYDYEKPTKWAEFKRMWKGDFEDDAEKSKWSLWWAIFIGALIFIGAVLLLTLIGVFYHPSPDRINGPTSTSTTKAHGATAATLTAIIPTSSDNGPNIHVAMVRPTEAEFDAQVEKMWQEGEASLLETRGFSVVSAPPYLDACQVNTECDWGYRCIEGTCHPGCDSDGDCRDGHKCEHWKHDGPSFRYCMVGPHKECSVHLDFCRKDDECCSGRCKSKGKWKLCQPSEGR</sequence>
<feature type="transmembrane region" description="Helical" evidence="2">
    <location>
        <begin position="73"/>
        <end position="98"/>
    </location>
</feature>
<dbReference type="AlphaFoldDB" id="A0A9W9WB99"/>
<dbReference type="RefSeq" id="XP_056493918.1">
    <property type="nucleotide sequence ID" value="XM_056625336.1"/>
</dbReference>
<dbReference type="EMBL" id="JAPZBU010000003">
    <property type="protein sequence ID" value="KAJ5414072.1"/>
    <property type="molecule type" value="Genomic_DNA"/>
</dbReference>
<protein>
    <submittedName>
        <fullName evidence="3">Uncharacterized protein</fullName>
    </submittedName>
</protein>
<proteinExistence type="predicted"/>
<feature type="compositionally biased region" description="Low complexity" evidence="1">
    <location>
        <begin position="21"/>
        <end position="36"/>
    </location>
</feature>
<comment type="caution">
    <text evidence="3">The sequence shown here is derived from an EMBL/GenBank/DDBJ whole genome shotgun (WGS) entry which is preliminary data.</text>
</comment>
<dbReference type="GeneID" id="81364316"/>
<feature type="compositionally biased region" description="Polar residues" evidence="1">
    <location>
        <begin position="8"/>
        <end position="19"/>
    </location>
</feature>